<keyword evidence="2" id="KW-1185">Reference proteome</keyword>
<dbReference type="CDD" id="cd16364">
    <property type="entry name" value="T3SC_I-like"/>
    <property type="match status" value="1"/>
</dbReference>
<protein>
    <submittedName>
        <fullName evidence="1">Type III secretion system chaperone</fullName>
    </submittedName>
</protein>
<evidence type="ECO:0000313" key="2">
    <source>
        <dbReference type="Proteomes" id="UP001239418"/>
    </source>
</evidence>
<accession>A0ABY9EQL1</accession>
<dbReference type="RefSeq" id="WP_305445587.1">
    <property type="nucleotide sequence ID" value="NZ_CP117453.1"/>
</dbReference>
<dbReference type="Proteomes" id="UP001239418">
    <property type="component" value="Chromosome"/>
</dbReference>
<reference evidence="1 2" key="1">
    <citation type="submission" date="2023-02" db="EMBL/GenBank/DDBJ databases">
        <title>Evolution of Hrp T3SS in non-pathogenic Pseudomonas fluorescens.</title>
        <authorList>
            <person name="Liao K."/>
            <person name="Wei H."/>
            <person name="Gu Y."/>
        </authorList>
    </citation>
    <scope>NUCLEOTIDE SEQUENCE [LARGE SCALE GENOMIC DNA]</scope>
    <source>
        <strain evidence="1 2">FP1935</strain>
    </source>
</reference>
<proteinExistence type="predicted"/>
<dbReference type="NCBIfam" id="NF041550">
    <property type="entry name" value="CesT_sub"/>
    <property type="match status" value="1"/>
</dbReference>
<name>A0ABY9EQL1_9PSED</name>
<organism evidence="1 2">
    <name type="scientific">Pseudomonas cucumis</name>
    <dbReference type="NCBI Taxonomy" id="2954082"/>
    <lineage>
        <taxon>Bacteria</taxon>
        <taxon>Pseudomonadati</taxon>
        <taxon>Pseudomonadota</taxon>
        <taxon>Gammaproteobacteria</taxon>
        <taxon>Pseudomonadales</taxon>
        <taxon>Pseudomonadaceae</taxon>
        <taxon>Pseudomonas</taxon>
    </lineage>
</organism>
<dbReference type="EMBL" id="CP117454">
    <property type="protein sequence ID" value="WLG82451.1"/>
    <property type="molecule type" value="Genomic_DNA"/>
</dbReference>
<sequence length="136" mass="14894">MKSAELSLTVERWLDSGEHSLSLAVDSSRMSLQRRGGGVLCCAMLSTVWRGDDTSLEAALRLCGPSLGRFAGALALDPQERRLCLLQRLMSDDSSAIIRALESLANQRDVWQALLAQAPAAIRRPDRPTLMGRPYV</sequence>
<evidence type="ECO:0000313" key="1">
    <source>
        <dbReference type="EMBL" id="WLG82451.1"/>
    </source>
</evidence>
<gene>
    <name evidence="1" type="ORF">PSH97_14995</name>
</gene>